<sequence>MTLMSLRSTLVSLVGSTTRSTASTAMGASWPACWDTTLDDRAVVALFSRESRSERSRGCAMDSNTSTAIEAARWNDSEMIVGWMPLRSNLAAASSRLPQITTTEVVPSPASTSCALDSSTSILAAGCSTCICFRMVAPSLVMVTSPLAAWIILSIPRGPRLVRMASATALAAVMLLWRTWDGLSLSL</sequence>
<reference evidence="1" key="1">
    <citation type="journal article" date="2018" name="PLoS Negl. Trop. Dis.">
        <title>Sialome diversity of ticks revealed by RNAseq of single tick salivary glands.</title>
        <authorList>
            <person name="Perner J."/>
            <person name="Kropackova S."/>
            <person name="Kopacek P."/>
            <person name="Ribeiro J.M."/>
        </authorList>
    </citation>
    <scope>NUCLEOTIDE SEQUENCE</scope>
    <source>
        <strain evidence="1">Siblings of single egg batch collected in Ceske Budejovice</strain>
        <tissue evidence="1">Salivary glands</tissue>
    </source>
</reference>
<evidence type="ECO:0000313" key="1">
    <source>
        <dbReference type="EMBL" id="JAR94656.1"/>
    </source>
</evidence>
<proteinExistence type="predicted"/>
<organism evidence="1">
    <name type="scientific">Ixodes ricinus</name>
    <name type="common">Common tick</name>
    <name type="synonym">Acarus ricinus</name>
    <dbReference type="NCBI Taxonomy" id="34613"/>
    <lineage>
        <taxon>Eukaryota</taxon>
        <taxon>Metazoa</taxon>
        <taxon>Ecdysozoa</taxon>
        <taxon>Arthropoda</taxon>
        <taxon>Chelicerata</taxon>
        <taxon>Arachnida</taxon>
        <taxon>Acari</taxon>
        <taxon>Parasitiformes</taxon>
        <taxon>Ixodida</taxon>
        <taxon>Ixodoidea</taxon>
        <taxon>Ixodidae</taxon>
        <taxon>Ixodinae</taxon>
        <taxon>Ixodes</taxon>
    </lineage>
</organism>
<dbReference type="AlphaFoldDB" id="A0A147BV85"/>
<dbReference type="EMBL" id="GEGO01000748">
    <property type="protein sequence ID" value="JAR94656.1"/>
    <property type="molecule type" value="Transcribed_RNA"/>
</dbReference>
<protein>
    <submittedName>
        <fullName evidence="1">Putative secreted protein</fullName>
    </submittedName>
</protein>
<name>A0A147BV85_IXORI</name>
<accession>A0A147BV85</accession>